<proteinExistence type="predicted"/>
<feature type="compositionally biased region" description="Basic and acidic residues" evidence="1">
    <location>
        <begin position="164"/>
        <end position="176"/>
    </location>
</feature>
<feature type="compositionally biased region" description="Basic residues" evidence="1">
    <location>
        <begin position="154"/>
        <end position="163"/>
    </location>
</feature>
<dbReference type="PANTHER" id="PTHR45614">
    <property type="entry name" value="MYB PROTEIN-RELATED"/>
    <property type="match status" value="1"/>
</dbReference>
<dbReference type="EMBL" id="CAJHUC010001788">
    <property type="protein sequence ID" value="CAD7702326.1"/>
    <property type="molecule type" value="Genomic_DNA"/>
</dbReference>
<feature type="domain" description="Myb-like" evidence="2">
    <location>
        <begin position="71"/>
        <end position="121"/>
    </location>
</feature>
<evidence type="ECO:0000313" key="5">
    <source>
        <dbReference type="Proteomes" id="UP000708148"/>
    </source>
</evidence>
<accession>A0A8S1J4C3</accession>
<sequence>MSRGFPVARVMGAATRGGGTMPGGVAWTPQEDDKLRRLVGEFGDKRWSLIAAKLGSKESKQCRRRWKNCLSLEVKKGSWSLEEDAALKMLHEVHGNRWTLIARLVGGRTDNAVKNRWAALLRRKTTAARRGRRPSAHGKLRGLHKDYLILQQSGHRRRGRRPKVLRESPEAKEESTTKGTSGGIEEQVLVNVPNSMAMDCADSCVTMPPSADNASELDVLVENLLGTTSLPLADGLTCPLSFPLSDPCTGEFAPVDLPLSAGMPVAPNKDYSVEASQPFASSLDSPWGSSEHYGNCDTVSQCSSVPHAAHPVSLASMLDPQSPAGQMSRLGLLADKQAVLHSSLPCFSQIELDMLLKALKVEYEQQ</sequence>
<dbReference type="GO" id="GO:0000981">
    <property type="term" value="F:DNA-binding transcription factor activity, RNA polymerase II-specific"/>
    <property type="evidence" value="ECO:0007669"/>
    <property type="project" value="TreeGrafter"/>
</dbReference>
<comment type="caution">
    <text evidence="4">The sequence shown here is derived from an EMBL/GenBank/DDBJ whole genome shotgun (WGS) entry which is preliminary data.</text>
</comment>
<organism evidence="4 5">
    <name type="scientific">Ostreobium quekettii</name>
    <dbReference type="NCBI Taxonomy" id="121088"/>
    <lineage>
        <taxon>Eukaryota</taxon>
        <taxon>Viridiplantae</taxon>
        <taxon>Chlorophyta</taxon>
        <taxon>core chlorophytes</taxon>
        <taxon>Ulvophyceae</taxon>
        <taxon>TCBD clade</taxon>
        <taxon>Bryopsidales</taxon>
        <taxon>Ostreobineae</taxon>
        <taxon>Ostreobiaceae</taxon>
        <taxon>Ostreobium</taxon>
    </lineage>
</organism>
<evidence type="ECO:0000256" key="1">
    <source>
        <dbReference type="SAM" id="MobiDB-lite"/>
    </source>
</evidence>
<feature type="domain" description="HTH myb-type" evidence="3">
    <location>
        <begin position="73"/>
        <end position="125"/>
    </location>
</feature>
<dbReference type="InterPro" id="IPR001005">
    <property type="entry name" value="SANT/Myb"/>
</dbReference>
<dbReference type="OrthoDB" id="2143914at2759"/>
<evidence type="ECO:0000259" key="2">
    <source>
        <dbReference type="PROSITE" id="PS50090"/>
    </source>
</evidence>
<evidence type="ECO:0000259" key="3">
    <source>
        <dbReference type="PROSITE" id="PS51294"/>
    </source>
</evidence>
<feature type="domain" description="HTH myb-type" evidence="3">
    <location>
        <begin position="26"/>
        <end position="71"/>
    </location>
</feature>
<dbReference type="GO" id="GO:0005634">
    <property type="term" value="C:nucleus"/>
    <property type="evidence" value="ECO:0007669"/>
    <property type="project" value="TreeGrafter"/>
</dbReference>
<feature type="domain" description="Myb-like" evidence="2">
    <location>
        <begin position="27"/>
        <end position="70"/>
    </location>
</feature>
<name>A0A8S1J4C3_9CHLO</name>
<dbReference type="PANTHER" id="PTHR45614:SF76">
    <property type="entry name" value="TRANSCRIPTION FACTOR MYB124"/>
    <property type="match status" value="1"/>
</dbReference>
<dbReference type="InterPro" id="IPR017930">
    <property type="entry name" value="Myb_dom"/>
</dbReference>
<dbReference type="Proteomes" id="UP000708148">
    <property type="component" value="Unassembled WGS sequence"/>
</dbReference>
<dbReference type="GO" id="GO:0000978">
    <property type="term" value="F:RNA polymerase II cis-regulatory region sequence-specific DNA binding"/>
    <property type="evidence" value="ECO:0007669"/>
    <property type="project" value="TreeGrafter"/>
</dbReference>
<dbReference type="SUPFAM" id="SSF46689">
    <property type="entry name" value="Homeodomain-like"/>
    <property type="match status" value="1"/>
</dbReference>
<gene>
    <name evidence="4" type="ORF">OSTQU699_LOCUS7683</name>
</gene>
<feature type="region of interest" description="Disordered" evidence="1">
    <location>
        <begin position="153"/>
        <end position="182"/>
    </location>
</feature>
<dbReference type="PROSITE" id="PS51294">
    <property type="entry name" value="HTH_MYB"/>
    <property type="match status" value="2"/>
</dbReference>
<dbReference type="Gene3D" id="1.10.10.60">
    <property type="entry name" value="Homeodomain-like"/>
    <property type="match status" value="2"/>
</dbReference>
<protein>
    <submittedName>
        <fullName evidence="4">Uncharacterized protein</fullName>
    </submittedName>
</protein>
<dbReference type="PROSITE" id="PS50090">
    <property type="entry name" value="MYB_LIKE"/>
    <property type="match status" value="2"/>
</dbReference>
<dbReference type="InterPro" id="IPR009057">
    <property type="entry name" value="Homeodomain-like_sf"/>
</dbReference>
<dbReference type="AlphaFoldDB" id="A0A8S1J4C3"/>
<keyword evidence="5" id="KW-1185">Reference proteome</keyword>
<dbReference type="CDD" id="cd00167">
    <property type="entry name" value="SANT"/>
    <property type="match status" value="2"/>
</dbReference>
<dbReference type="Pfam" id="PF13921">
    <property type="entry name" value="Myb_DNA-bind_6"/>
    <property type="match status" value="1"/>
</dbReference>
<reference evidence="4" key="1">
    <citation type="submission" date="2020-12" db="EMBL/GenBank/DDBJ databases">
        <authorList>
            <person name="Iha C."/>
        </authorList>
    </citation>
    <scope>NUCLEOTIDE SEQUENCE</scope>
</reference>
<evidence type="ECO:0000313" key="4">
    <source>
        <dbReference type="EMBL" id="CAD7702326.1"/>
    </source>
</evidence>
<dbReference type="InterPro" id="IPR050560">
    <property type="entry name" value="MYB_TF"/>
</dbReference>
<dbReference type="SMART" id="SM00717">
    <property type="entry name" value="SANT"/>
    <property type="match status" value="2"/>
</dbReference>